<comment type="caution">
    <text evidence="9">Lacks conserved residue(s) required for the propagation of feature annotation.</text>
</comment>
<dbReference type="InterPro" id="IPR022813">
    <property type="entry name" value="SecD/SecF_arch_bac"/>
</dbReference>
<keyword evidence="8 9" id="KW-0472">Membrane</keyword>
<protein>
    <recommendedName>
        <fullName evidence="9">Protein translocase subunit SecD</fullName>
    </recommendedName>
</protein>
<dbReference type="FunFam" id="1.20.1640.10:FF:000004">
    <property type="entry name" value="Protein translocase subunit SecD"/>
    <property type="match status" value="1"/>
</dbReference>
<feature type="transmembrane region" description="Helical" evidence="9">
    <location>
        <begin position="372"/>
        <end position="396"/>
    </location>
</feature>
<dbReference type="HAMAP" id="MF_01463_B">
    <property type="entry name" value="SecD_B"/>
    <property type="match status" value="1"/>
</dbReference>
<organism evidence="13 14">
    <name type="scientific">Fervidicola ferrireducens</name>
    <dbReference type="NCBI Taxonomy" id="520764"/>
    <lineage>
        <taxon>Bacteria</taxon>
        <taxon>Bacillati</taxon>
        <taxon>Bacillota</taxon>
        <taxon>Clostridia</taxon>
        <taxon>Thermosediminibacterales</taxon>
        <taxon>Thermosediminibacteraceae</taxon>
        <taxon>Fervidicola</taxon>
    </lineage>
</organism>
<comment type="subunit">
    <text evidence="9">Forms a complex with SecF. Part of the essential Sec protein translocation apparatus which comprises SecA, SecYEG and auxiliary proteins SecDF. Other proteins may also be involved.</text>
</comment>
<feature type="transmembrane region" description="Helical" evidence="9">
    <location>
        <begin position="341"/>
        <end position="366"/>
    </location>
</feature>
<dbReference type="GO" id="GO:0006605">
    <property type="term" value="P:protein targeting"/>
    <property type="evidence" value="ECO:0007669"/>
    <property type="project" value="UniProtKB-UniRule"/>
</dbReference>
<evidence type="ECO:0000256" key="5">
    <source>
        <dbReference type="ARBA" id="ARBA00022927"/>
    </source>
</evidence>
<evidence type="ECO:0000256" key="4">
    <source>
        <dbReference type="ARBA" id="ARBA00022692"/>
    </source>
</evidence>
<evidence type="ECO:0000313" key="14">
    <source>
        <dbReference type="Proteomes" id="UP000070427"/>
    </source>
</evidence>
<dbReference type="PANTHER" id="PTHR30081">
    <property type="entry name" value="PROTEIN-EXPORT MEMBRANE PROTEIN SEC"/>
    <property type="match status" value="1"/>
</dbReference>
<feature type="transmembrane region" description="Helical" evidence="9">
    <location>
        <begin position="250"/>
        <end position="268"/>
    </location>
</feature>
<dbReference type="NCBIfam" id="TIGR01129">
    <property type="entry name" value="secD"/>
    <property type="match status" value="1"/>
</dbReference>
<dbReference type="FunCoup" id="A0A140LCD9">
    <property type="interactions" value="126"/>
</dbReference>
<name>A0A140LCD9_9FIRM</name>
<evidence type="ECO:0000256" key="9">
    <source>
        <dbReference type="HAMAP-Rule" id="MF_01463"/>
    </source>
</evidence>
<comment type="function">
    <text evidence="9">Part of the Sec protein translocase complex. Interacts with the SecYEG preprotein conducting channel. SecDF uses the proton motive force (PMF) to complete protein translocation after the ATP-dependent function of SecA.</text>
</comment>
<dbReference type="NCBIfam" id="TIGR00916">
    <property type="entry name" value="2A0604s01"/>
    <property type="match status" value="1"/>
</dbReference>
<evidence type="ECO:0000259" key="10">
    <source>
        <dbReference type="Pfam" id="PF02355"/>
    </source>
</evidence>
<comment type="similarity">
    <text evidence="9">Belongs to the SecD/SecF family. SecD subfamily.</text>
</comment>
<dbReference type="STRING" id="520764.AN618_06060"/>
<dbReference type="Pfam" id="PF21760">
    <property type="entry name" value="SecD_1st"/>
    <property type="match status" value="1"/>
</dbReference>
<dbReference type="AlphaFoldDB" id="A0A140LCD9"/>
<dbReference type="GO" id="GO:0043952">
    <property type="term" value="P:protein transport by the Sec complex"/>
    <property type="evidence" value="ECO:0007669"/>
    <property type="project" value="UniProtKB-UniRule"/>
</dbReference>
<keyword evidence="3 9" id="KW-1003">Cell membrane</keyword>
<dbReference type="PRINTS" id="PR00702">
    <property type="entry name" value="ACRIFLAVINRP"/>
</dbReference>
<dbReference type="RefSeq" id="WP_066351915.1">
    <property type="nucleotide sequence ID" value="NZ_LOED01000004.1"/>
</dbReference>
<evidence type="ECO:0000256" key="7">
    <source>
        <dbReference type="ARBA" id="ARBA00023010"/>
    </source>
</evidence>
<feature type="transmembrane region" description="Helical" evidence="9">
    <location>
        <begin position="299"/>
        <end position="320"/>
    </location>
</feature>
<dbReference type="Proteomes" id="UP000070427">
    <property type="component" value="Unassembled WGS sequence"/>
</dbReference>
<feature type="domain" description="SecDF P1 head subdomain" evidence="12">
    <location>
        <begin position="130"/>
        <end position="227"/>
    </location>
</feature>
<feature type="domain" description="Protein translocase subunit SecDF P1" evidence="11">
    <location>
        <begin position="72"/>
        <end position="129"/>
    </location>
</feature>
<dbReference type="InterPro" id="IPR054384">
    <property type="entry name" value="SecDF_P1_head"/>
</dbReference>
<evidence type="ECO:0000259" key="11">
    <source>
        <dbReference type="Pfam" id="PF21760"/>
    </source>
</evidence>
<accession>A0A140LCD9</accession>
<evidence type="ECO:0000256" key="6">
    <source>
        <dbReference type="ARBA" id="ARBA00022989"/>
    </source>
</evidence>
<comment type="caution">
    <text evidence="13">The sequence shown here is derived from an EMBL/GenBank/DDBJ whole genome shotgun (WGS) entry which is preliminary data.</text>
</comment>
<dbReference type="SUPFAM" id="SSF82866">
    <property type="entry name" value="Multidrug efflux transporter AcrB transmembrane domain"/>
    <property type="match status" value="1"/>
</dbReference>
<gene>
    <name evidence="9" type="primary">secD</name>
    <name evidence="13" type="ORF">AN618_06060</name>
</gene>
<dbReference type="GO" id="GO:0005886">
    <property type="term" value="C:plasma membrane"/>
    <property type="evidence" value="ECO:0007669"/>
    <property type="project" value="UniProtKB-SubCell"/>
</dbReference>
<keyword evidence="5 9" id="KW-0653">Protein transport</keyword>
<evidence type="ECO:0000256" key="3">
    <source>
        <dbReference type="ARBA" id="ARBA00022475"/>
    </source>
</evidence>
<dbReference type="InParanoid" id="A0A140LCD9"/>
<dbReference type="Pfam" id="PF02355">
    <property type="entry name" value="SecD_SecF_C"/>
    <property type="match status" value="1"/>
</dbReference>
<sequence>MNLRAKSLLKIAVILFIAFFLAYTLAFGVKIGPYQVLPLKKAIKLGLDLQGGIYVLLEAKPKPGQTISEEKMNAAREVIWKRVDQLGVAEPVVVRQGENRIRVELPGVKDSQKALEIIGKTASLEFIGPDQKVILTGDDVSDARALYDNLNNPVVSLKLNSQGTKKFAEATEKFLGKPIAIVLDGEVISAPVVKSVISNGEAVIEGLSSIDEAAQLAALIRGGALPIDLEQREVRSVGPTLGTDSLIKSLRAGIIGIILVMAFMLVYYRIPGLVADIALAFYIMLVLITFVALDATLTLPGIAGFILSVGMAVDANVLIFERFKEELRSGKTLRAALDAGFHRAFTTIIDSNLTTIIAGIVLFYFGTGPIKGFAVTLILGNIISLFTAIVVTRILLGNLINTRLITNKKFFSA</sequence>
<reference evidence="13 14" key="1">
    <citation type="submission" date="2015-12" db="EMBL/GenBank/DDBJ databases">
        <title>Draft genome sequnece of Fervidicola ferrireducens strain Y170.</title>
        <authorList>
            <person name="Patel B.K."/>
        </authorList>
    </citation>
    <scope>NUCLEOTIDE SEQUENCE [LARGE SCALE GENOMIC DNA]</scope>
    <source>
        <strain evidence="13 14">Y170</strain>
    </source>
</reference>
<dbReference type="InterPro" id="IPR055344">
    <property type="entry name" value="SecD_SecF_C_bact"/>
</dbReference>
<dbReference type="InterPro" id="IPR001036">
    <property type="entry name" value="Acrflvin-R"/>
</dbReference>
<keyword evidence="14" id="KW-1185">Reference proteome</keyword>
<evidence type="ECO:0000256" key="8">
    <source>
        <dbReference type="ARBA" id="ARBA00023136"/>
    </source>
</evidence>
<dbReference type="InterPro" id="IPR005791">
    <property type="entry name" value="SecD"/>
</dbReference>
<feature type="transmembrane region" description="Helical" evidence="9">
    <location>
        <begin position="273"/>
        <end position="293"/>
    </location>
</feature>
<keyword evidence="2 9" id="KW-0813">Transport</keyword>
<dbReference type="Gene3D" id="1.20.1640.10">
    <property type="entry name" value="Multidrug efflux transporter AcrB transmembrane domain"/>
    <property type="match status" value="1"/>
</dbReference>
<keyword evidence="6 9" id="KW-1133">Transmembrane helix</keyword>
<evidence type="ECO:0000313" key="13">
    <source>
        <dbReference type="EMBL" id="KXG78214.1"/>
    </source>
</evidence>
<feature type="domain" description="Protein export membrane protein SecD/SecF C-terminal" evidence="10">
    <location>
        <begin position="228"/>
        <end position="396"/>
    </location>
</feature>
<dbReference type="Gene3D" id="3.30.70.3220">
    <property type="match status" value="1"/>
</dbReference>
<evidence type="ECO:0000256" key="1">
    <source>
        <dbReference type="ARBA" id="ARBA00004651"/>
    </source>
</evidence>
<dbReference type="EMBL" id="LOED01000004">
    <property type="protein sequence ID" value="KXG78214.1"/>
    <property type="molecule type" value="Genomic_DNA"/>
</dbReference>
<dbReference type="InterPro" id="IPR048634">
    <property type="entry name" value="SecD_SecF_C"/>
</dbReference>
<evidence type="ECO:0000259" key="12">
    <source>
        <dbReference type="Pfam" id="PF22599"/>
    </source>
</evidence>
<dbReference type="OrthoDB" id="9805019at2"/>
<dbReference type="GO" id="GO:0015450">
    <property type="term" value="F:protein-transporting ATPase activity"/>
    <property type="evidence" value="ECO:0007669"/>
    <property type="project" value="InterPro"/>
</dbReference>
<proteinExistence type="inferred from homology"/>
<dbReference type="GO" id="GO:0065002">
    <property type="term" value="P:intracellular protein transmembrane transport"/>
    <property type="evidence" value="ECO:0007669"/>
    <property type="project" value="UniProtKB-UniRule"/>
</dbReference>
<keyword evidence="4 9" id="KW-0812">Transmembrane</keyword>
<dbReference type="PATRIC" id="fig|520764.3.peg.640"/>
<keyword evidence="7 9" id="KW-0811">Translocation</keyword>
<comment type="subcellular location">
    <subcellularLocation>
        <location evidence="1 9">Cell membrane</location>
        <topology evidence="1 9">Multi-pass membrane protein</topology>
    </subcellularLocation>
</comment>
<evidence type="ECO:0000256" key="2">
    <source>
        <dbReference type="ARBA" id="ARBA00022448"/>
    </source>
</evidence>
<dbReference type="InterPro" id="IPR048631">
    <property type="entry name" value="SecD_1st"/>
</dbReference>
<dbReference type="Pfam" id="PF22599">
    <property type="entry name" value="SecDF_P1_head"/>
    <property type="match status" value="1"/>
</dbReference>
<dbReference type="PANTHER" id="PTHR30081:SF1">
    <property type="entry name" value="PROTEIN TRANSLOCASE SUBUNIT SECD"/>
    <property type="match status" value="1"/>
</dbReference>